<dbReference type="eggNOG" id="COG1947">
    <property type="taxonomic scope" value="Bacteria"/>
</dbReference>
<dbReference type="PANTHER" id="PTHR43527:SF2">
    <property type="entry name" value="4-DIPHOSPHOCYTIDYL-2-C-METHYL-D-ERYTHRITOL KINASE, CHLOROPLASTIC"/>
    <property type="match status" value="1"/>
</dbReference>
<gene>
    <name evidence="10" type="primary">ispE</name>
    <name evidence="13" type="ordered locus">Mmar10_2186</name>
</gene>
<feature type="binding site" evidence="10">
    <location>
        <begin position="98"/>
        <end position="108"/>
    </location>
    <ligand>
        <name>ATP</name>
        <dbReference type="ChEBI" id="CHEBI:30616"/>
    </ligand>
</feature>
<evidence type="ECO:0000256" key="9">
    <source>
        <dbReference type="ARBA" id="ARBA00032554"/>
    </source>
</evidence>
<evidence type="ECO:0000256" key="3">
    <source>
        <dbReference type="ARBA" id="ARBA00017473"/>
    </source>
</evidence>
<evidence type="ECO:0000259" key="11">
    <source>
        <dbReference type="Pfam" id="PF00288"/>
    </source>
</evidence>
<dbReference type="Pfam" id="PF08544">
    <property type="entry name" value="GHMP_kinases_C"/>
    <property type="match status" value="1"/>
</dbReference>
<dbReference type="InterPro" id="IPR013750">
    <property type="entry name" value="GHMP_kinase_C_dom"/>
</dbReference>
<evidence type="ECO:0000256" key="2">
    <source>
        <dbReference type="ARBA" id="ARBA00012052"/>
    </source>
</evidence>
<dbReference type="PIRSF" id="PIRSF010376">
    <property type="entry name" value="IspE"/>
    <property type="match status" value="1"/>
</dbReference>
<dbReference type="RefSeq" id="WP_011644123.1">
    <property type="nucleotide sequence ID" value="NC_008347.1"/>
</dbReference>
<evidence type="ECO:0000256" key="1">
    <source>
        <dbReference type="ARBA" id="ARBA00009684"/>
    </source>
</evidence>
<evidence type="ECO:0000313" key="14">
    <source>
        <dbReference type="Proteomes" id="UP000001964"/>
    </source>
</evidence>
<dbReference type="Gene3D" id="3.30.230.10">
    <property type="match status" value="1"/>
</dbReference>
<dbReference type="GO" id="GO:0005524">
    <property type="term" value="F:ATP binding"/>
    <property type="evidence" value="ECO:0007669"/>
    <property type="project" value="UniProtKB-UniRule"/>
</dbReference>
<evidence type="ECO:0000313" key="13">
    <source>
        <dbReference type="EMBL" id="ABI66478.1"/>
    </source>
</evidence>
<protein>
    <recommendedName>
        <fullName evidence="3 10">4-diphosphocytidyl-2-C-methyl-D-erythritol kinase</fullName>
        <shortName evidence="10">CMK</shortName>
        <ecNumber evidence="2 10">2.7.1.148</ecNumber>
    </recommendedName>
    <alternativeName>
        <fullName evidence="9 10">4-(cytidine-5'-diphospho)-2-C-methyl-D-erythritol kinase</fullName>
    </alternativeName>
</protein>
<dbReference type="SUPFAM" id="SSF55060">
    <property type="entry name" value="GHMP Kinase, C-terminal domain"/>
    <property type="match status" value="1"/>
</dbReference>
<dbReference type="InterPro" id="IPR020568">
    <property type="entry name" value="Ribosomal_Su5_D2-typ_SF"/>
</dbReference>
<evidence type="ECO:0000256" key="4">
    <source>
        <dbReference type="ARBA" id="ARBA00022679"/>
    </source>
</evidence>
<dbReference type="InterPro" id="IPR006204">
    <property type="entry name" value="GHMP_kinase_N_dom"/>
</dbReference>
<feature type="domain" description="GHMP kinase N-terminal" evidence="11">
    <location>
        <begin position="70"/>
        <end position="147"/>
    </location>
</feature>
<dbReference type="EMBL" id="CP000449">
    <property type="protein sequence ID" value="ABI66478.1"/>
    <property type="molecule type" value="Genomic_DNA"/>
</dbReference>
<sequence length="283" mass="29803">MNAAPVIETAAAKVNLTLRVGAARADGYHPLDSLVVFADWGDTVEVRAAPGLLLTMSGEASRGLAGDHSNLVLKAARALQVAAGTDAGAMIRLDKQIPVEAGLGGGSADAAATLRALNRLWGLDWPLDRLAETGLTLGADVPACLYSRPLRMRGIGEWIDILPRFGAFDAVLVNPGVNVPTGPVFKAFDRSDPAPLAEAEPMGEDRLDWLRSEQNALEAVACARHPEIAATLDWLRARDGVELARMSGSGASCFALCRDRVAAERVAEAFDGFARVVCLGDPV</sequence>
<dbReference type="EC" id="2.7.1.148" evidence="2 10"/>
<dbReference type="Gene3D" id="3.30.70.890">
    <property type="entry name" value="GHMP kinase, C-terminal domain"/>
    <property type="match status" value="1"/>
</dbReference>
<keyword evidence="4 10" id="KW-0808">Transferase</keyword>
<dbReference type="HAMAP" id="MF_00061">
    <property type="entry name" value="IspE"/>
    <property type="match status" value="1"/>
</dbReference>
<dbReference type="InterPro" id="IPR036554">
    <property type="entry name" value="GHMP_kinase_C_sf"/>
</dbReference>
<comment type="pathway">
    <text evidence="10">Isoprenoid biosynthesis; isopentenyl diphosphate biosynthesis via DXP pathway; isopentenyl diphosphate from 1-deoxy-D-xylulose 5-phosphate: step 3/6.</text>
</comment>
<dbReference type="InterPro" id="IPR014721">
    <property type="entry name" value="Ribsml_uS5_D2-typ_fold_subgr"/>
</dbReference>
<reference evidence="13 14" key="1">
    <citation type="submission" date="2006-08" db="EMBL/GenBank/DDBJ databases">
        <title>Complete sequence of Maricaulis maris MCS10.</title>
        <authorList>
            <consortium name="US DOE Joint Genome Institute"/>
            <person name="Copeland A."/>
            <person name="Lucas S."/>
            <person name="Lapidus A."/>
            <person name="Barry K."/>
            <person name="Detter J.C."/>
            <person name="Glavina del Rio T."/>
            <person name="Hammon N."/>
            <person name="Israni S."/>
            <person name="Dalin E."/>
            <person name="Tice H."/>
            <person name="Pitluck S."/>
            <person name="Saunders E."/>
            <person name="Brettin T."/>
            <person name="Bruce D."/>
            <person name="Han C."/>
            <person name="Tapia R."/>
            <person name="Gilna P."/>
            <person name="Schmutz J."/>
            <person name="Larimer F."/>
            <person name="Land M."/>
            <person name="Hauser L."/>
            <person name="Kyrpides N."/>
            <person name="Mikhailova N."/>
            <person name="Viollier P."/>
            <person name="Stephens C."/>
            <person name="Richardson P."/>
        </authorList>
    </citation>
    <scope>NUCLEOTIDE SEQUENCE [LARGE SCALE GENOMIC DNA]</scope>
    <source>
        <strain evidence="13 14">MCS10</strain>
    </source>
</reference>
<feature type="active site" evidence="10">
    <location>
        <position position="140"/>
    </location>
</feature>
<dbReference type="STRING" id="394221.Mmar10_2186"/>
<feature type="domain" description="GHMP kinase C-terminal" evidence="12">
    <location>
        <begin position="209"/>
        <end position="270"/>
    </location>
</feature>
<comment type="similarity">
    <text evidence="1 10">Belongs to the GHMP kinase family. IspE subfamily.</text>
</comment>
<organism evidence="13 14">
    <name type="scientific">Maricaulis maris (strain MCS10)</name>
    <name type="common">Caulobacter maris</name>
    <dbReference type="NCBI Taxonomy" id="394221"/>
    <lineage>
        <taxon>Bacteria</taxon>
        <taxon>Pseudomonadati</taxon>
        <taxon>Pseudomonadota</taxon>
        <taxon>Alphaproteobacteria</taxon>
        <taxon>Maricaulales</taxon>
        <taxon>Maricaulaceae</taxon>
        <taxon>Maricaulis</taxon>
    </lineage>
</organism>
<evidence type="ECO:0000256" key="10">
    <source>
        <dbReference type="HAMAP-Rule" id="MF_00061"/>
    </source>
</evidence>
<dbReference type="InterPro" id="IPR004424">
    <property type="entry name" value="IspE"/>
</dbReference>
<dbReference type="PANTHER" id="PTHR43527">
    <property type="entry name" value="4-DIPHOSPHOCYTIDYL-2-C-METHYL-D-ERYTHRITOL KINASE, CHLOROPLASTIC"/>
    <property type="match status" value="1"/>
</dbReference>
<evidence type="ECO:0000256" key="6">
    <source>
        <dbReference type="ARBA" id="ARBA00022777"/>
    </source>
</evidence>
<dbReference type="GO" id="GO:0016114">
    <property type="term" value="P:terpenoid biosynthetic process"/>
    <property type="evidence" value="ECO:0007669"/>
    <property type="project" value="UniProtKB-UniRule"/>
</dbReference>
<keyword evidence="6 10" id="KW-0418">Kinase</keyword>
<comment type="catalytic activity">
    <reaction evidence="10">
        <text>4-CDP-2-C-methyl-D-erythritol + ATP = 4-CDP-2-C-methyl-D-erythritol 2-phosphate + ADP + H(+)</text>
        <dbReference type="Rhea" id="RHEA:18437"/>
        <dbReference type="ChEBI" id="CHEBI:15378"/>
        <dbReference type="ChEBI" id="CHEBI:30616"/>
        <dbReference type="ChEBI" id="CHEBI:57823"/>
        <dbReference type="ChEBI" id="CHEBI:57919"/>
        <dbReference type="ChEBI" id="CHEBI:456216"/>
        <dbReference type="EC" id="2.7.1.148"/>
    </reaction>
</comment>
<dbReference type="Pfam" id="PF00288">
    <property type="entry name" value="GHMP_kinases_N"/>
    <property type="match status" value="1"/>
</dbReference>
<feature type="active site" evidence="10">
    <location>
        <position position="13"/>
    </location>
</feature>
<keyword evidence="14" id="KW-1185">Reference proteome</keyword>
<evidence type="ECO:0000256" key="5">
    <source>
        <dbReference type="ARBA" id="ARBA00022741"/>
    </source>
</evidence>
<evidence type="ECO:0000259" key="12">
    <source>
        <dbReference type="Pfam" id="PF08544"/>
    </source>
</evidence>
<keyword evidence="8 10" id="KW-0414">Isoprene biosynthesis</keyword>
<dbReference type="OrthoDB" id="9809438at2"/>
<keyword evidence="5 10" id="KW-0547">Nucleotide-binding</keyword>
<comment type="function">
    <text evidence="10">Catalyzes the phosphorylation of the position 2 hydroxy group of 4-diphosphocytidyl-2C-methyl-D-erythritol.</text>
</comment>
<keyword evidence="7 10" id="KW-0067">ATP-binding</keyword>
<proteinExistence type="inferred from homology"/>
<dbReference type="NCBIfam" id="TIGR00154">
    <property type="entry name" value="ispE"/>
    <property type="match status" value="1"/>
</dbReference>
<dbReference type="NCBIfam" id="NF011202">
    <property type="entry name" value="PRK14608.1"/>
    <property type="match status" value="1"/>
</dbReference>
<dbReference type="KEGG" id="mmr:Mmar10_2186"/>
<dbReference type="GO" id="GO:0050515">
    <property type="term" value="F:4-(cytidine 5'-diphospho)-2-C-methyl-D-erythritol kinase activity"/>
    <property type="evidence" value="ECO:0007669"/>
    <property type="project" value="UniProtKB-UniRule"/>
</dbReference>
<accession>Q0AMK9</accession>
<dbReference type="HOGENOM" id="CLU_053057_1_0_5"/>
<dbReference type="SUPFAM" id="SSF54211">
    <property type="entry name" value="Ribosomal protein S5 domain 2-like"/>
    <property type="match status" value="1"/>
</dbReference>
<dbReference type="Proteomes" id="UP000001964">
    <property type="component" value="Chromosome"/>
</dbReference>
<dbReference type="GO" id="GO:0019288">
    <property type="term" value="P:isopentenyl diphosphate biosynthetic process, methylerythritol 4-phosphate pathway"/>
    <property type="evidence" value="ECO:0007669"/>
    <property type="project" value="UniProtKB-UniRule"/>
</dbReference>
<dbReference type="AlphaFoldDB" id="Q0AMK9"/>
<evidence type="ECO:0000256" key="7">
    <source>
        <dbReference type="ARBA" id="ARBA00022840"/>
    </source>
</evidence>
<dbReference type="UniPathway" id="UPA00056">
    <property type="reaction ID" value="UER00094"/>
</dbReference>
<name>Q0AMK9_MARMM</name>
<evidence type="ECO:0000256" key="8">
    <source>
        <dbReference type="ARBA" id="ARBA00023229"/>
    </source>
</evidence>